<keyword evidence="1" id="KW-0732">Signal</keyword>
<proteinExistence type="predicted"/>
<dbReference type="InterPro" id="IPR034660">
    <property type="entry name" value="DinB/YfiT-like"/>
</dbReference>
<dbReference type="RefSeq" id="WP_194452843.1">
    <property type="nucleotide sequence ID" value="NZ_CP063849.1"/>
</dbReference>
<dbReference type="InterPro" id="IPR024775">
    <property type="entry name" value="DinB-like"/>
</dbReference>
<evidence type="ECO:0000259" key="2">
    <source>
        <dbReference type="Pfam" id="PF12867"/>
    </source>
</evidence>
<evidence type="ECO:0000313" key="4">
    <source>
        <dbReference type="Proteomes" id="UP000593892"/>
    </source>
</evidence>
<dbReference type="AlphaFoldDB" id="A0A7S7NWS2"/>
<dbReference type="SUPFAM" id="SSF109854">
    <property type="entry name" value="DinB/YfiT-like putative metalloenzymes"/>
    <property type="match status" value="1"/>
</dbReference>
<evidence type="ECO:0000256" key="1">
    <source>
        <dbReference type="SAM" id="SignalP"/>
    </source>
</evidence>
<dbReference type="Pfam" id="PF12867">
    <property type="entry name" value="DinB_2"/>
    <property type="match status" value="1"/>
</dbReference>
<dbReference type="EMBL" id="CP063849">
    <property type="protein sequence ID" value="QOY91189.1"/>
    <property type="molecule type" value="Genomic_DNA"/>
</dbReference>
<name>A0A7S7NWS2_PALFE</name>
<gene>
    <name evidence="3" type="ORF">IRI77_14950</name>
</gene>
<feature type="domain" description="DinB-like" evidence="2">
    <location>
        <begin position="31"/>
        <end position="164"/>
    </location>
</feature>
<feature type="signal peptide" evidence="1">
    <location>
        <begin position="1"/>
        <end position="19"/>
    </location>
</feature>
<keyword evidence="4" id="KW-1185">Reference proteome</keyword>
<evidence type="ECO:0000313" key="3">
    <source>
        <dbReference type="EMBL" id="QOY91189.1"/>
    </source>
</evidence>
<protein>
    <submittedName>
        <fullName evidence="3">DinB family protein</fullName>
    </submittedName>
</protein>
<dbReference type="Gene3D" id="1.20.120.450">
    <property type="entry name" value="dinb family like domain"/>
    <property type="match status" value="1"/>
</dbReference>
<dbReference type="Proteomes" id="UP000593892">
    <property type="component" value="Chromosome"/>
</dbReference>
<dbReference type="KEGG" id="pfer:IRI77_14950"/>
<sequence length="181" mass="19253">MKPLACLLLALCGTLSAQTAPSVNKLYDGQFSSIERELVPLVEAMSEAQLNFVPAKGEFKGARTFGQQATHVAAVIYAVAAKMLGEANPIDMGKAENGPATLKTKAEIVKFVKDGFAYGHKGLATVNDKNQLEMIPSPFGDGKMPRGSAASILTWHSFDHYGQMAVYARLNGVVPPASRGN</sequence>
<reference evidence="3 4" key="1">
    <citation type="submission" date="2020-10" db="EMBL/GenBank/DDBJ databases">
        <title>Complete genome sequence of Paludibaculum fermentans P105T, a facultatively anaerobic acidobacterium capable of dissimilatory Fe(III) reduction.</title>
        <authorList>
            <person name="Dedysh S.N."/>
            <person name="Beletsky A.V."/>
            <person name="Kulichevskaya I.S."/>
            <person name="Mardanov A.V."/>
            <person name="Ravin N.V."/>
        </authorList>
    </citation>
    <scope>NUCLEOTIDE SEQUENCE [LARGE SCALE GENOMIC DNA]</scope>
    <source>
        <strain evidence="3 4">P105</strain>
    </source>
</reference>
<organism evidence="3 4">
    <name type="scientific">Paludibaculum fermentans</name>
    <dbReference type="NCBI Taxonomy" id="1473598"/>
    <lineage>
        <taxon>Bacteria</taxon>
        <taxon>Pseudomonadati</taxon>
        <taxon>Acidobacteriota</taxon>
        <taxon>Terriglobia</taxon>
        <taxon>Bryobacterales</taxon>
        <taxon>Bryobacteraceae</taxon>
        <taxon>Paludibaculum</taxon>
    </lineage>
</organism>
<accession>A0A7S7NWS2</accession>
<feature type="chain" id="PRO_5032807043" evidence="1">
    <location>
        <begin position="20"/>
        <end position="181"/>
    </location>
</feature>